<feature type="compositionally biased region" description="Basic and acidic residues" evidence="1">
    <location>
        <begin position="67"/>
        <end position="80"/>
    </location>
</feature>
<keyword evidence="3" id="KW-1185">Reference proteome</keyword>
<reference evidence="2" key="1">
    <citation type="submission" date="2021-06" db="EMBL/GenBank/DDBJ databases">
        <title>Comparative genomics, transcriptomics and evolutionary studies reveal genomic signatures of adaptation to plant cell wall in hemibiotrophic fungi.</title>
        <authorList>
            <consortium name="DOE Joint Genome Institute"/>
            <person name="Baroncelli R."/>
            <person name="Diaz J.F."/>
            <person name="Benocci T."/>
            <person name="Peng M."/>
            <person name="Battaglia E."/>
            <person name="Haridas S."/>
            <person name="Andreopoulos W."/>
            <person name="Labutti K."/>
            <person name="Pangilinan J."/>
            <person name="Floch G.L."/>
            <person name="Makela M.R."/>
            <person name="Henrissat B."/>
            <person name="Grigoriev I.V."/>
            <person name="Crouch J.A."/>
            <person name="De Vries R.P."/>
            <person name="Sukno S.A."/>
            <person name="Thon M.R."/>
        </authorList>
    </citation>
    <scope>NUCLEOTIDE SEQUENCE</scope>
    <source>
        <strain evidence="2">CBS 193.32</strain>
    </source>
</reference>
<evidence type="ECO:0000313" key="3">
    <source>
        <dbReference type="Proteomes" id="UP001224890"/>
    </source>
</evidence>
<dbReference type="GeneID" id="85465375"/>
<accession>A0AAJ0EQR2</accession>
<feature type="region of interest" description="Disordered" evidence="1">
    <location>
        <begin position="176"/>
        <end position="226"/>
    </location>
</feature>
<name>A0AAJ0EQR2_9PEZI</name>
<comment type="caution">
    <text evidence="2">The sequence shown here is derived from an EMBL/GenBank/DDBJ whole genome shotgun (WGS) entry which is preliminary data.</text>
</comment>
<feature type="compositionally biased region" description="Low complexity" evidence="1">
    <location>
        <begin position="84"/>
        <end position="99"/>
    </location>
</feature>
<feature type="region of interest" description="Disordered" evidence="1">
    <location>
        <begin position="67"/>
        <end position="101"/>
    </location>
</feature>
<sequence>MSSSTRACKIRTTGLFKKGNTLHRMCGPKVAVVVEIDRNIYSYVSHTNWTPVHQLLRSMGIRQENLHGPDHFDTVADRKGAPTSFPSGGSSESQVSSSSLLNTPLRQSIDSGRTEDHPIDELVSSLTRKAKGSQLPPLHPATAESNHCITPDVLHGKEQGGRDGFGDIGHKAVIDWQGSKTSDEQQAIRRPPHHGDQGTRKRKRTCSEDDRRRKMVTRSQNSRPHF</sequence>
<evidence type="ECO:0000256" key="1">
    <source>
        <dbReference type="SAM" id="MobiDB-lite"/>
    </source>
</evidence>
<feature type="compositionally biased region" description="Basic and acidic residues" evidence="1">
    <location>
        <begin position="181"/>
        <end position="212"/>
    </location>
</feature>
<organism evidence="2 3">
    <name type="scientific">Colletotrichum godetiae</name>
    <dbReference type="NCBI Taxonomy" id="1209918"/>
    <lineage>
        <taxon>Eukaryota</taxon>
        <taxon>Fungi</taxon>
        <taxon>Dikarya</taxon>
        <taxon>Ascomycota</taxon>
        <taxon>Pezizomycotina</taxon>
        <taxon>Sordariomycetes</taxon>
        <taxon>Hypocreomycetidae</taxon>
        <taxon>Glomerellales</taxon>
        <taxon>Glomerellaceae</taxon>
        <taxon>Colletotrichum</taxon>
        <taxon>Colletotrichum acutatum species complex</taxon>
    </lineage>
</organism>
<proteinExistence type="predicted"/>
<dbReference type="EMBL" id="JAHMHR010000085">
    <property type="protein sequence ID" value="KAK1657723.1"/>
    <property type="molecule type" value="Genomic_DNA"/>
</dbReference>
<dbReference type="Proteomes" id="UP001224890">
    <property type="component" value="Unassembled WGS sequence"/>
</dbReference>
<dbReference type="AlphaFoldDB" id="A0AAJ0EQR2"/>
<feature type="compositionally biased region" description="Polar residues" evidence="1">
    <location>
        <begin position="217"/>
        <end position="226"/>
    </location>
</feature>
<dbReference type="RefSeq" id="XP_060422487.1">
    <property type="nucleotide sequence ID" value="XM_060580849.1"/>
</dbReference>
<evidence type="ECO:0008006" key="4">
    <source>
        <dbReference type="Google" id="ProtNLM"/>
    </source>
</evidence>
<protein>
    <recommendedName>
        <fullName evidence="4">MADS-box domain-containing protein</fullName>
    </recommendedName>
</protein>
<gene>
    <name evidence="2" type="ORF">BDP55DRAFT_760674</name>
</gene>
<evidence type="ECO:0000313" key="2">
    <source>
        <dbReference type="EMBL" id="KAK1657723.1"/>
    </source>
</evidence>